<dbReference type="Pfam" id="PF02093">
    <property type="entry name" value="Gag_p30"/>
    <property type="match status" value="1"/>
</dbReference>
<dbReference type="Ensembl" id="ENSLLET00000016140.1">
    <property type="protein sequence ID" value="ENSLLEP00000015546.1"/>
    <property type="gene ID" value="ENSLLEG00000009898.1"/>
</dbReference>
<dbReference type="PANTHER" id="PTHR33166">
    <property type="entry name" value="GAG_P30 DOMAIN-CONTAINING PROTEIN"/>
    <property type="match status" value="1"/>
</dbReference>
<evidence type="ECO:0000256" key="2">
    <source>
        <dbReference type="ARBA" id="ARBA00022511"/>
    </source>
</evidence>
<comment type="subcellular location">
    <subcellularLocation>
        <location evidence="1">Host cell membrane</location>
    </subcellularLocation>
</comment>
<organism evidence="7 8">
    <name type="scientific">Leptobrachium leishanense</name>
    <name type="common">Leishan spiny toad</name>
    <dbReference type="NCBI Taxonomy" id="445787"/>
    <lineage>
        <taxon>Eukaryota</taxon>
        <taxon>Metazoa</taxon>
        <taxon>Chordata</taxon>
        <taxon>Craniata</taxon>
        <taxon>Vertebrata</taxon>
        <taxon>Euteleostomi</taxon>
        <taxon>Amphibia</taxon>
        <taxon>Batrachia</taxon>
        <taxon>Anura</taxon>
        <taxon>Pelobatoidea</taxon>
        <taxon>Megophryidae</taxon>
        <taxon>Leptobrachium</taxon>
    </lineage>
</organism>
<dbReference type="Proteomes" id="UP000694569">
    <property type="component" value="Unplaced"/>
</dbReference>
<dbReference type="InterPro" id="IPR050462">
    <property type="entry name" value="Retroviral_Gag-Pol_poly"/>
</dbReference>
<proteinExistence type="predicted"/>
<dbReference type="AlphaFoldDB" id="A0A8C5MJF2"/>
<dbReference type="GO" id="GO:0019068">
    <property type="term" value="P:virion assembly"/>
    <property type="evidence" value="ECO:0007669"/>
    <property type="project" value="InterPro"/>
</dbReference>
<evidence type="ECO:0000313" key="7">
    <source>
        <dbReference type="Ensembl" id="ENSLLEP00000015546.1"/>
    </source>
</evidence>
<feature type="domain" description="Gamma-retroviral matrix protein" evidence="5">
    <location>
        <begin position="31"/>
        <end position="103"/>
    </location>
</feature>
<keyword evidence="4" id="KW-0472">Membrane</keyword>
<name>A0A8C5MJF2_9ANUR</name>
<dbReference type="InterPro" id="IPR003036">
    <property type="entry name" value="Gag_P30"/>
</dbReference>
<dbReference type="OrthoDB" id="9049599at2759"/>
<evidence type="ECO:0008006" key="9">
    <source>
        <dbReference type="Google" id="ProtNLM"/>
    </source>
</evidence>
<evidence type="ECO:0000259" key="5">
    <source>
        <dbReference type="Pfam" id="PF01140"/>
    </source>
</evidence>
<reference evidence="7" key="1">
    <citation type="submission" date="2025-08" db="UniProtKB">
        <authorList>
            <consortium name="Ensembl"/>
        </authorList>
    </citation>
    <scope>IDENTIFICATION</scope>
</reference>
<dbReference type="SUPFAM" id="SSF47943">
    <property type="entry name" value="Retrovirus capsid protein, N-terminal core domain"/>
    <property type="match status" value="1"/>
</dbReference>
<protein>
    <recommendedName>
        <fullName evidence="9">Gag protein</fullName>
    </recommendedName>
</protein>
<dbReference type="InterPro" id="IPR036946">
    <property type="entry name" value="G_retro_matrix_sf"/>
</dbReference>
<keyword evidence="8" id="KW-1185">Reference proteome</keyword>
<evidence type="ECO:0000313" key="8">
    <source>
        <dbReference type="Proteomes" id="UP000694569"/>
    </source>
</evidence>
<dbReference type="GeneTree" id="ENSGT01150000288801"/>
<dbReference type="InterPro" id="IPR010999">
    <property type="entry name" value="Retrovr_matrix"/>
</dbReference>
<keyword evidence="2" id="KW-1032">Host cell membrane</keyword>
<keyword evidence="3" id="KW-1043">Host membrane</keyword>
<dbReference type="Gene3D" id="1.10.150.180">
    <property type="entry name" value="Gamma-retroviral matrix domain"/>
    <property type="match status" value="1"/>
</dbReference>
<dbReference type="Pfam" id="PF01140">
    <property type="entry name" value="Gag_MA"/>
    <property type="match status" value="1"/>
</dbReference>
<evidence type="ECO:0000256" key="4">
    <source>
        <dbReference type="ARBA" id="ARBA00023136"/>
    </source>
</evidence>
<evidence type="ECO:0000256" key="1">
    <source>
        <dbReference type="ARBA" id="ARBA00004165"/>
    </source>
</evidence>
<dbReference type="InterPro" id="IPR000840">
    <property type="entry name" value="G_retro_matrix"/>
</dbReference>
<feature type="domain" description="Core shell protein Gag P30" evidence="6">
    <location>
        <begin position="270"/>
        <end position="379"/>
    </location>
</feature>
<reference evidence="7" key="2">
    <citation type="submission" date="2025-09" db="UniProtKB">
        <authorList>
            <consortium name="Ensembl"/>
        </authorList>
    </citation>
    <scope>IDENTIFICATION</scope>
</reference>
<evidence type="ECO:0000256" key="3">
    <source>
        <dbReference type="ARBA" id="ARBA00022870"/>
    </source>
</evidence>
<dbReference type="InterPro" id="IPR008919">
    <property type="entry name" value="Retrov_capsid_N"/>
</dbReference>
<dbReference type="SUPFAM" id="SSF47836">
    <property type="entry name" value="Retroviral matrix proteins"/>
    <property type="match status" value="1"/>
</dbReference>
<evidence type="ECO:0000259" key="6">
    <source>
        <dbReference type="Pfam" id="PF02093"/>
    </source>
</evidence>
<dbReference type="Gene3D" id="1.10.375.10">
    <property type="entry name" value="Human Immunodeficiency Virus Type 1 Capsid Protein"/>
    <property type="match status" value="1"/>
</dbReference>
<accession>A0A8C5MJF2</accession>
<sequence>MGNGSSKPKKTGEGETPLEYMIRNFETLYAVHQYGKKLHKSKLRTLCETEWPILNPSWPPEGSMDPVIIQGVHLAVTGSPGHPDQYPYIDIWRYCVKDKSALVMLAVGHARRSAAPKLLNVLQDQPEDFLYPPPCPSYFAAVADAPAAYEPAARAPSVLSQHPQPGPMGADTPLAMGPATGGEGHDIREPNNVKMYSAAQHAMSPRLVDRGSSHKTALAPQFEKPTTRGDHGISVPKLVYSCPLRSVPGPVIDGQAGPNVLTYIPFTTTDLFNWRTHTPPPYAEKPAAMASLMESIMATHNPTWTDWQQLLLTLFSTEERSRINALAHKYLEKKGQEDQQQDAAAWAAQAYPAVDPRWDYTGADMMTLQLYRSAVLAGV</sequence>